<reference evidence="2" key="1">
    <citation type="journal article" date="2023" name="Front. Plant Sci.">
        <title>Chromosomal-level genome assembly of Melastoma candidum provides insights into trichome evolution.</title>
        <authorList>
            <person name="Zhong Y."/>
            <person name="Wu W."/>
            <person name="Sun C."/>
            <person name="Zou P."/>
            <person name="Liu Y."/>
            <person name="Dai S."/>
            <person name="Zhou R."/>
        </authorList>
    </citation>
    <scope>NUCLEOTIDE SEQUENCE [LARGE SCALE GENOMIC DNA]</scope>
</reference>
<organism evidence="1 2">
    <name type="scientific">Melastoma candidum</name>
    <dbReference type="NCBI Taxonomy" id="119954"/>
    <lineage>
        <taxon>Eukaryota</taxon>
        <taxon>Viridiplantae</taxon>
        <taxon>Streptophyta</taxon>
        <taxon>Embryophyta</taxon>
        <taxon>Tracheophyta</taxon>
        <taxon>Spermatophyta</taxon>
        <taxon>Magnoliopsida</taxon>
        <taxon>eudicotyledons</taxon>
        <taxon>Gunneridae</taxon>
        <taxon>Pentapetalae</taxon>
        <taxon>rosids</taxon>
        <taxon>malvids</taxon>
        <taxon>Myrtales</taxon>
        <taxon>Melastomataceae</taxon>
        <taxon>Melastomatoideae</taxon>
        <taxon>Melastomateae</taxon>
        <taxon>Melastoma</taxon>
    </lineage>
</organism>
<protein>
    <submittedName>
        <fullName evidence="1">Uncharacterized protein</fullName>
    </submittedName>
</protein>
<name>A0ACB9SAD0_9MYRT</name>
<proteinExistence type="predicted"/>
<gene>
    <name evidence="1" type="ORF">MLD38_000226</name>
</gene>
<evidence type="ECO:0000313" key="2">
    <source>
        <dbReference type="Proteomes" id="UP001057402"/>
    </source>
</evidence>
<sequence>MFRDATPSKHPIICFSDVVSAGTNEYEVLVSIRLLKSLTQISQNCCLHCIGFRSLFVPENSKLSSNTVTIGMTRDEAQENPSQVDSSKPLPLGKLKLEVESENTPLDGSSGPTTSTLRMNPIRSKLRPSAAPFSRAVPGLLPGGMNGWNNIFVYPNLGLPGPYFTLREDNAVYTTQYPLEAFRLFPERKWEPSESLEIKEESSFLPYISQRLAGRFYYGLPVQPVIRHRRKLLILDINGLLADIVSPPPKNHKADVNIARRAVFKRPFCLDFLKFCFEHFDVGIWSSRTRKNVQKVVDYLLGDLKDRLLFCWDISHCTVTEFKTLENKHKPIVFKDVRRLWEKYDPDLPWEKGYYDQSNTLLLDDSPYKALLNPPNTAVFPHSYCFKHNGDTALGGGGDLRHYLERLMVARDIQQFVGQHPFGQTAIAEDNASWGFYDHVLSTVRPAVAYRSAQTR</sequence>
<evidence type="ECO:0000313" key="1">
    <source>
        <dbReference type="EMBL" id="KAI4387830.1"/>
    </source>
</evidence>
<dbReference type="EMBL" id="CM042880">
    <property type="protein sequence ID" value="KAI4387830.1"/>
    <property type="molecule type" value="Genomic_DNA"/>
</dbReference>
<comment type="caution">
    <text evidence="1">The sequence shown here is derived from an EMBL/GenBank/DDBJ whole genome shotgun (WGS) entry which is preliminary data.</text>
</comment>
<dbReference type="Proteomes" id="UP001057402">
    <property type="component" value="Chromosome 1"/>
</dbReference>
<keyword evidence="2" id="KW-1185">Reference proteome</keyword>
<accession>A0ACB9SAD0</accession>